<dbReference type="EMBL" id="BKAG01000019">
    <property type="protein sequence ID" value="GEP43641.1"/>
    <property type="molecule type" value="Genomic_DNA"/>
</dbReference>
<dbReference type="PANTHER" id="PTHR42693:SF53">
    <property type="entry name" value="ENDO-4-O-SULFATASE"/>
    <property type="match status" value="1"/>
</dbReference>
<dbReference type="Proteomes" id="UP000321577">
    <property type="component" value="Unassembled WGS sequence"/>
</dbReference>
<keyword evidence="3" id="KW-0378">Hydrolase</keyword>
<dbReference type="InterPro" id="IPR017850">
    <property type="entry name" value="Alkaline_phosphatase_core_sf"/>
</dbReference>
<comment type="similarity">
    <text evidence="1">Belongs to the sulfatase family.</text>
</comment>
<dbReference type="InterPro" id="IPR000917">
    <property type="entry name" value="Sulfatase_N"/>
</dbReference>
<organism evidence="7 8">
    <name type="scientific">Brevifollis gellanilyticus</name>
    <dbReference type="NCBI Taxonomy" id="748831"/>
    <lineage>
        <taxon>Bacteria</taxon>
        <taxon>Pseudomonadati</taxon>
        <taxon>Verrucomicrobiota</taxon>
        <taxon>Verrucomicrobiia</taxon>
        <taxon>Verrucomicrobiales</taxon>
        <taxon>Verrucomicrobiaceae</taxon>
    </lineage>
</organism>
<gene>
    <name evidence="7" type="ORF">BGE01nite_29320</name>
</gene>
<keyword evidence="4" id="KW-0106">Calcium</keyword>
<evidence type="ECO:0000256" key="5">
    <source>
        <dbReference type="SAM" id="MobiDB-lite"/>
    </source>
</evidence>
<evidence type="ECO:0000313" key="7">
    <source>
        <dbReference type="EMBL" id="GEP43641.1"/>
    </source>
</evidence>
<evidence type="ECO:0000256" key="1">
    <source>
        <dbReference type="ARBA" id="ARBA00008779"/>
    </source>
</evidence>
<sequence length="484" mass="52795">MGALLMVCGEGWDDSKPGPRSKEKVRSHPVRFGARKAMKPLFTLLFCLFALCPWLSAEKPNVLFIVGDDMGYADVGFHGCKDIPTPNLDALAASGVRFTQGYVTGPYCSPTRAGLLSGRYQTRFGHEFNPGGEESGLPLSEKTIADRLKAAGYETGLVGKWHLGSQPAMQPQQRGFGSFFGFLGGAHDYFSKNGILRGTEQVTEFDHTTDAFGREAATFIEKNQGKPWFLYLAFNAVHTPMQATKERLAKMAAITDPQRRTYAAMMLAMDDSIGVVRAKLAATGQEQNTLVTFISDNGGPTMEGVTVNGSINTPLRGSKRTTLEGGIRVPFLISWPAKLKPAVYEKPVIQLDLTATALIAAGTESPGEGVDLMPYVLGEKTTTPHEALFWRFGDQTAIRFGDYKLVSYDGAAESKPGTLQGPKLYNLATDIGESKDLSAEMPERVKELQAKWDAWNHTNVPPLWGGKEKRGKGMKKKKKGNAEE</sequence>
<comment type="caution">
    <text evidence="7">The sequence shown here is derived from an EMBL/GenBank/DDBJ whole genome shotgun (WGS) entry which is preliminary data.</text>
</comment>
<dbReference type="InterPro" id="IPR024607">
    <property type="entry name" value="Sulfatase_CS"/>
</dbReference>
<keyword evidence="2" id="KW-0479">Metal-binding</keyword>
<dbReference type="AlphaFoldDB" id="A0A512MBC1"/>
<dbReference type="InterPro" id="IPR050738">
    <property type="entry name" value="Sulfatase"/>
</dbReference>
<reference evidence="7 8" key="1">
    <citation type="submission" date="2019-07" db="EMBL/GenBank/DDBJ databases">
        <title>Whole genome shotgun sequence of Brevifollis gellanilyticus NBRC 108608.</title>
        <authorList>
            <person name="Hosoyama A."/>
            <person name="Uohara A."/>
            <person name="Ohji S."/>
            <person name="Ichikawa N."/>
        </authorList>
    </citation>
    <scope>NUCLEOTIDE SEQUENCE [LARGE SCALE GENOMIC DNA]</scope>
    <source>
        <strain evidence="7 8">NBRC 108608</strain>
    </source>
</reference>
<evidence type="ECO:0000259" key="6">
    <source>
        <dbReference type="Pfam" id="PF00884"/>
    </source>
</evidence>
<evidence type="ECO:0000256" key="2">
    <source>
        <dbReference type="ARBA" id="ARBA00022723"/>
    </source>
</evidence>
<evidence type="ECO:0000313" key="8">
    <source>
        <dbReference type="Proteomes" id="UP000321577"/>
    </source>
</evidence>
<dbReference type="SUPFAM" id="SSF53649">
    <property type="entry name" value="Alkaline phosphatase-like"/>
    <property type="match status" value="1"/>
</dbReference>
<dbReference type="GO" id="GO:0004065">
    <property type="term" value="F:arylsulfatase activity"/>
    <property type="evidence" value="ECO:0007669"/>
    <property type="project" value="TreeGrafter"/>
</dbReference>
<dbReference type="Gene3D" id="3.40.720.10">
    <property type="entry name" value="Alkaline Phosphatase, subunit A"/>
    <property type="match status" value="1"/>
</dbReference>
<dbReference type="Pfam" id="PF00884">
    <property type="entry name" value="Sulfatase"/>
    <property type="match status" value="1"/>
</dbReference>
<feature type="region of interest" description="Disordered" evidence="5">
    <location>
        <begin position="457"/>
        <end position="484"/>
    </location>
</feature>
<feature type="compositionally biased region" description="Basic residues" evidence="5">
    <location>
        <begin position="469"/>
        <end position="484"/>
    </location>
</feature>
<dbReference type="GO" id="GO:0046872">
    <property type="term" value="F:metal ion binding"/>
    <property type="evidence" value="ECO:0007669"/>
    <property type="project" value="UniProtKB-KW"/>
</dbReference>
<protein>
    <submittedName>
        <fullName evidence="7">N-acetylgalactosamine-6-sulfatase</fullName>
    </submittedName>
</protein>
<proteinExistence type="inferred from homology"/>
<feature type="domain" description="Sulfatase N-terminal" evidence="6">
    <location>
        <begin position="60"/>
        <end position="362"/>
    </location>
</feature>
<evidence type="ECO:0000256" key="3">
    <source>
        <dbReference type="ARBA" id="ARBA00022801"/>
    </source>
</evidence>
<dbReference type="PROSITE" id="PS00149">
    <property type="entry name" value="SULFATASE_2"/>
    <property type="match status" value="1"/>
</dbReference>
<accession>A0A512MBC1</accession>
<name>A0A512MBC1_9BACT</name>
<keyword evidence="8" id="KW-1185">Reference proteome</keyword>
<dbReference type="PANTHER" id="PTHR42693">
    <property type="entry name" value="ARYLSULFATASE FAMILY MEMBER"/>
    <property type="match status" value="1"/>
</dbReference>
<dbReference type="Gene3D" id="3.30.1120.10">
    <property type="match status" value="1"/>
</dbReference>
<evidence type="ECO:0000256" key="4">
    <source>
        <dbReference type="ARBA" id="ARBA00022837"/>
    </source>
</evidence>